<name>A0A372MHS1_9SPIR</name>
<protein>
    <submittedName>
        <fullName evidence="1">Uncharacterized protein</fullName>
    </submittedName>
</protein>
<accession>A0A372MHS1</accession>
<evidence type="ECO:0000313" key="2">
    <source>
        <dbReference type="Proteomes" id="UP000264002"/>
    </source>
</evidence>
<dbReference type="RefSeq" id="WP_117329725.1">
    <property type="nucleotide sequence ID" value="NZ_QUWK01000004.1"/>
</dbReference>
<comment type="caution">
    <text evidence="1">The sequence shown here is derived from an EMBL/GenBank/DDBJ whole genome shotgun (WGS) entry which is preliminary data.</text>
</comment>
<organism evidence="1 2">
    <name type="scientific">Sphaerochaeta halotolerans</name>
    <dbReference type="NCBI Taxonomy" id="2293840"/>
    <lineage>
        <taxon>Bacteria</taxon>
        <taxon>Pseudomonadati</taxon>
        <taxon>Spirochaetota</taxon>
        <taxon>Spirochaetia</taxon>
        <taxon>Spirochaetales</taxon>
        <taxon>Sphaerochaetaceae</taxon>
        <taxon>Sphaerochaeta</taxon>
    </lineage>
</organism>
<gene>
    <name evidence="1" type="ORF">DYP60_04665</name>
</gene>
<reference evidence="2" key="1">
    <citation type="submission" date="2018-08" db="EMBL/GenBank/DDBJ databases">
        <authorList>
            <person name="Grouzdev D.S."/>
            <person name="Krutkina M.S."/>
        </authorList>
    </citation>
    <scope>NUCLEOTIDE SEQUENCE [LARGE SCALE GENOMIC DNA]</scope>
    <source>
        <strain evidence="2">4-11</strain>
    </source>
</reference>
<dbReference type="Proteomes" id="UP000264002">
    <property type="component" value="Unassembled WGS sequence"/>
</dbReference>
<reference evidence="1 2" key="2">
    <citation type="submission" date="2018-09" db="EMBL/GenBank/DDBJ databases">
        <title>Genome of Sphaerochaeta halotolerans strain 4-11.</title>
        <authorList>
            <person name="Nazina T.N."/>
            <person name="Sokolova D.S."/>
        </authorList>
    </citation>
    <scope>NUCLEOTIDE SEQUENCE [LARGE SCALE GENOMIC DNA]</scope>
    <source>
        <strain evidence="1 2">4-11</strain>
    </source>
</reference>
<keyword evidence="2" id="KW-1185">Reference proteome</keyword>
<dbReference type="AlphaFoldDB" id="A0A372MHS1"/>
<dbReference type="PROSITE" id="PS51257">
    <property type="entry name" value="PROKAR_LIPOPROTEIN"/>
    <property type="match status" value="1"/>
</dbReference>
<evidence type="ECO:0000313" key="1">
    <source>
        <dbReference type="EMBL" id="RFU95315.1"/>
    </source>
</evidence>
<dbReference type="EMBL" id="QUWK01000004">
    <property type="protein sequence ID" value="RFU95315.1"/>
    <property type="molecule type" value="Genomic_DNA"/>
</dbReference>
<proteinExistence type="predicted"/>
<sequence length="191" mass="21428">MRRTGLLLMILGVLLFVGCAHDPSTAYYGLFEDEAAIIAFEAGDTLFMVVLPWSLISKHAEQTDCSPAEVLQELGGMEPQLVVEGEGRELVRIRDLLTTLAVDTTDRTLREVDGQARLEALKAGAPYLRKTGLADTLSHTCPGLDAFSLLQQIEQFRVYDLRSVFKEDTVVDWQQLKSHMTLYLKQIRNTR</sequence>